<proteinExistence type="predicted"/>
<keyword evidence="2" id="KW-1185">Reference proteome</keyword>
<dbReference type="EMBL" id="FOTK01000005">
    <property type="protein sequence ID" value="SFL47335.1"/>
    <property type="molecule type" value="Genomic_DNA"/>
</dbReference>
<dbReference type="STRING" id="582667.SAMN05192568_1005143"/>
<dbReference type="Proteomes" id="UP000199048">
    <property type="component" value="Unassembled WGS sequence"/>
</dbReference>
<name>A0A1I4HYW2_9HYPH</name>
<dbReference type="InterPro" id="IPR008320">
    <property type="entry name" value="UCP032025"/>
</dbReference>
<reference evidence="2" key="1">
    <citation type="submission" date="2016-10" db="EMBL/GenBank/DDBJ databases">
        <authorList>
            <person name="Varghese N."/>
            <person name="Submissions S."/>
        </authorList>
    </citation>
    <scope>NUCLEOTIDE SEQUENCE [LARGE SCALE GENOMIC DNA]</scope>
    <source>
        <strain evidence="2">BL36</strain>
    </source>
</reference>
<dbReference type="Pfam" id="PF07370">
    <property type="entry name" value="DUF1489"/>
    <property type="match status" value="1"/>
</dbReference>
<protein>
    <recommendedName>
        <fullName evidence="3">Lysophospholipase</fullName>
    </recommendedName>
</protein>
<gene>
    <name evidence="1" type="ORF">SAMN05192568_1005143</name>
</gene>
<dbReference type="AlphaFoldDB" id="A0A1I4HYW2"/>
<dbReference type="RefSeq" id="WP_092038540.1">
    <property type="nucleotide sequence ID" value="NZ_FOTK01000005.1"/>
</dbReference>
<evidence type="ECO:0000313" key="1">
    <source>
        <dbReference type="EMBL" id="SFL47335.1"/>
    </source>
</evidence>
<dbReference type="OrthoDB" id="9798292at2"/>
<organism evidence="1 2">
    <name type="scientific">Methylobacterium pseudosasicola</name>
    <dbReference type="NCBI Taxonomy" id="582667"/>
    <lineage>
        <taxon>Bacteria</taxon>
        <taxon>Pseudomonadati</taxon>
        <taxon>Pseudomonadota</taxon>
        <taxon>Alphaproteobacteria</taxon>
        <taxon>Hyphomicrobiales</taxon>
        <taxon>Methylobacteriaceae</taxon>
        <taxon>Methylobacterium</taxon>
    </lineage>
</organism>
<evidence type="ECO:0008006" key="3">
    <source>
        <dbReference type="Google" id="ProtNLM"/>
    </source>
</evidence>
<dbReference type="PIRSF" id="PIRSF032025">
    <property type="entry name" value="UCP032025"/>
    <property type="match status" value="1"/>
</dbReference>
<sequence>MALNLIKLCVGPASIADLEARQERYRAEALREGRPADPFHVTRTLPKRHREIAGKGSIYWVIRGTLSCRQAITAIEKLTDEEGIPRCRLVFDSRLVPVSPRPCRPFQGWRYLTARDAPADLGAGQSGDLAEMPEALRRELVGLGLL</sequence>
<accession>A0A1I4HYW2</accession>
<evidence type="ECO:0000313" key="2">
    <source>
        <dbReference type="Proteomes" id="UP000199048"/>
    </source>
</evidence>